<dbReference type="Proteomes" id="UP000028545">
    <property type="component" value="Unassembled WGS sequence"/>
</dbReference>
<dbReference type="InterPro" id="IPR018909">
    <property type="entry name" value="Eng1_septum"/>
</dbReference>
<protein>
    <recommendedName>
        <fullName evidence="2">Endo-1,3(4)-beta-glucanase 1 carbohydrate binding domain-containing protein</fullName>
    </recommendedName>
</protein>
<dbReference type="EMBL" id="JOWA01000103">
    <property type="protein sequence ID" value="KEZ42041.1"/>
    <property type="molecule type" value="Genomic_DNA"/>
</dbReference>
<dbReference type="VEuPathDB" id="FungiDB:SAPIO_CDS6453"/>
<dbReference type="HOGENOM" id="CLU_076916_0_0_1"/>
<dbReference type="OMA" id="DPAQYVC"/>
<dbReference type="KEGG" id="sapo:SAPIO_CDS6453"/>
<dbReference type="RefSeq" id="XP_016641840.1">
    <property type="nucleotide sequence ID" value="XM_016788549.1"/>
</dbReference>
<dbReference type="GeneID" id="27725525"/>
<sequence length="245" mass="26295">MAARALLAALSLTATLAVAEDLEWCGDNARYFPSEYTCFDDSFLCPVLFGLPNLPCGGGCYADQMYTCDGGSLKLRGEQKEPFILTTASSSEHVDGLVVNACGGYLAIGTGARECAQCPADAGVDCAEYGEKCVFLPDGEMAVDLPGGQYWYISPDDGALMYTKEGNEDGLGGQGVSVFDEGFFSPGERPYWLACLRTLPGGNPGTTRSYRIYAPTAENLARTDCDQIKLVAKSVDRKEGAYRWQ</sequence>
<accession>A0A084G3X9</accession>
<evidence type="ECO:0000256" key="1">
    <source>
        <dbReference type="SAM" id="SignalP"/>
    </source>
</evidence>
<comment type="caution">
    <text evidence="3">The sequence shown here is derived from an EMBL/GenBank/DDBJ whole genome shotgun (WGS) entry which is preliminary data.</text>
</comment>
<feature type="chain" id="PRO_5001775175" description="Endo-1,3(4)-beta-glucanase 1 carbohydrate binding domain-containing protein" evidence="1">
    <location>
        <begin position="20"/>
        <end position="245"/>
    </location>
</feature>
<feature type="domain" description="Endo-1,3(4)-beta-glucanase 1 carbohydrate binding" evidence="2">
    <location>
        <begin position="25"/>
        <end position="73"/>
    </location>
</feature>
<reference evidence="3 4" key="1">
    <citation type="journal article" date="2014" name="Genome Announc.">
        <title>Draft genome sequence of the pathogenic fungus Scedosporium apiospermum.</title>
        <authorList>
            <person name="Vandeputte P."/>
            <person name="Ghamrawi S."/>
            <person name="Rechenmann M."/>
            <person name="Iltis A."/>
            <person name="Giraud S."/>
            <person name="Fleury M."/>
            <person name="Thornton C."/>
            <person name="Delhaes L."/>
            <person name="Meyer W."/>
            <person name="Papon N."/>
            <person name="Bouchara J.P."/>
        </authorList>
    </citation>
    <scope>NUCLEOTIDE SEQUENCE [LARGE SCALE GENOMIC DNA]</scope>
    <source>
        <strain evidence="3 4">IHEM 14462</strain>
    </source>
</reference>
<dbReference type="GO" id="GO:0030246">
    <property type="term" value="F:carbohydrate binding"/>
    <property type="evidence" value="ECO:0007669"/>
    <property type="project" value="InterPro"/>
</dbReference>
<evidence type="ECO:0000259" key="2">
    <source>
        <dbReference type="Pfam" id="PF10645"/>
    </source>
</evidence>
<dbReference type="Pfam" id="PF10645">
    <property type="entry name" value="Carb_bind"/>
    <property type="match status" value="1"/>
</dbReference>
<keyword evidence="1" id="KW-0732">Signal</keyword>
<organism evidence="3 4">
    <name type="scientific">Pseudallescheria apiosperma</name>
    <name type="common">Scedosporium apiospermum</name>
    <dbReference type="NCBI Taxonomy" id="563466"/>
    <lineage>
        <taxon>Eukaryota</taxon>
        <taxon>Fungi</taxon>
        <taxon>Dikarya</taxon>
        <taxon>Ascomycota</taxon>
        <taxon>Pezizomycotina</taxon>
        <taxon>Sordariomycetes</taxon>
        <taxon>Hypocreomycetidae</taxon>
        <taxon>Microascales</taxon>
        <taxon>Microascaceae</taxon>
        <taxon>Scedosporium</taxon>
    </lineage>
</organism>
<dbReference type="AlphaFoldDB" id="A0A084G3X9"/>
<evidence type="ECO:0000313" key="4">
    <source>
        <dbReference type="Proteomes" id="UP000028545"/>
    </source>
</evidence>
<name>A0A084G3X9_PSEDA</name>
<keyword evidence="4" id="KW-1185">Reference proteome</keyword>
<evidence type="ECO:0000313" key="3">
    <source>
        <dbReference type="EMBL" id="KEZ42041.1"/>
    </source>
</evidence>
<dbReference type="OrthoDB" id="5430620at2759"/>
<gene>
    <name evidence="3" type="ORF">SAPIO_CDS6453</name>
</gene>
<feature type="signal peptide" evidence="1">
    <location>
        <begin position="1"/>
        <end position="19"/>
    </location>
</feature>
<proteinExistence type="predicted"/>